<name>A0A1I3ZAN8_9PSEU</name>
<feature type="region of interest" description="Disordered" evidence="1">
    <location>
        <begin position="65"/>
        <end position="106"/>
    </location>
</feature>
<organism evidence="3 4">
    <name type="scientific">Amycolatopsis sacchari</name>
    <dbReference type="NCBI Taxonomy" id="115433"/>
    <lineage>
        <taxon>Bacteria</taxon>
        <taxon>Bacillati</taxon>
        <taxon>Actinomycetota</taxon>
        <taxon>Actinomycetes</taxon>
        <taxon>Pseudonocardiales</taxon>
        <taxon>Pseudonocardiaceae</taxon>
        <taxon>Amycolatopsis</taxon>
    </lineage>
</organism>
<dbReference type="AlphaFoldDB" id="A0A1I3ZAN8"/>
<keyword evidence="4" id="KW-1185">Reference proteome</keyword>
<evidence type="ECO:0000256" key="1">
    <source>
        <dbReference type="SAM" id="MobiDB-lite"/>
    </source>
</evidence>
<evidence type="ECO:0000313" key="4">
    <source>
        <dbReference type="Proteomes" id="UP000199025"/>
    </source>
</evidence>
<dbReference type="EMBL" id="FORP01000020">
    <property type="protein sequence ID" value="SFK41065.1"/>
    <property type="molecule type" value="Genomic_DNA"/>
</dbReference>
<evidence type="ECO:0008006" key="5">
    <source>
        <dbReference type="Google" id="ProtNLM"/>
    </source>
</evidence>
<dbReference type="RefSeq" id="WP_091513198.1">
    <property type="nucleotide sequence ID" value="NZ_FORP01000020.1"/>
</dbReference>
<gene>
    <name evidence="3" type="ORF">SAMN05421835_12096</name>
</gene>
<keyword evidence="2" id="KW-0732">Signal</keyword>
<feature type="chain" id="PRO_5011521479" description="PsiF repeat-containing protein" evidence="2">
    <location>
        <begin position="28"/>
        <end position="106"/>
    </location>
</feature>
<protein>
    <recommendedName>
        <fullName evidence="5">PsiF repeat-containing protein</fullName>
    </recommendedName>
</protein>
<proteinExistence type="predicted"/>
<evidence type="ECO:0000313" key="3">
    <source>
        <dbReference type="EMBL" id="SFK41065.1"/>
    </source>
</evidence>
<reference evidence="3 4" key="1">
    <citation type="submission" date="2016-10" db="EMBL/GenBank/DDBJ databases">
        <authorList>
            <person name="de Groot N.N."/>
        </authorList>
    </citation>
    <scope>NUCLEOTIDE SEQUENCE [LARGE SCALE GENOMIC DNA]</scope>
    <source>
        <strain evidence="3 4">DSM 44468</strain>
    </source>
</reference>
<feature type="signal peptide" evidence="2">
    <location>
        <begin position="1"/>
        <end position="27"/>
    </location>
</feature>
<feature type="compositionally biased region" description="Basic and acidic residues" evidence="1">
    <location>
        <begin position="65"/>
        <end position="80"/>
    </location>
</feature>
<accession>A0A1I3ZAN8</accession>
<evidence type="ECO:0000256" key="2">
    <source>
        <dbReference type="SAM" id="SignalP"/>
    </source>
</evidence>
<sequence length="106" mass="10482">MPTMKLLTAAGLLAAAGSLVVLPTASASAPSPCEALSDKAATQADAGKLAAARDAECLKALEAKKARADAHATPDKDARAKALARAKQVRVLPHGAPETGDGSLAG</sequence>
<dbReference type="Proteomes" id="UP000199025">
    <property type="component" value="Unassembled WGS sequence"/>
</dbReference>